<dbReference type="CDD" id="cd05008">
    <property type="entry name" value="SIS_GlmS_GlmD_1"/>
    <property type="match status" value="1"/>
</dbReference>
<evidence type="ECO:0000256" key="2">
    <source>
        <dbReference type="ARBA" id="ARBA00004496"/>
    </source>
</evidence>
<keyword evidence="7 10" id="KW-0808">Transferase</keyword>
<dbReference type="PANTHER" id="PTHR10937:SF0">
    <property type="entry name" value="GLUTAMINE--FRUCTOSE-6-PHOSPHATE TRANSAMINASE (ISOMERIZING)"/>
    <property type="match status" value="1"/>
</dbReference>
<dbReference type="CDD" id="cd05009">
    <property type="entry name" value="SIS_GlmS_GlmD_2"/>
    <property type="match status" value="1"/>
</dbReference>
<comment type="catalytic activity">
    <reaction evidence="1 10">
        <text>D-fructose 6-phosphate + L-glutamine = D-glucosamine 6-phosphate + L-glutamate</text>
        <dbReference type="Rhea" id="RHEA:13237"/>
        <dbReference type="ChEBI" id="CHEBI:29985"/>
        <dbReference type="ChEBI" id="CHEBI:58359"/>
        <dbReference type="ChEBI" id="CHEBI:58725"/>
        <dbReference type="ChEBI" id="CHEBI:61527"/>
        <dbReference type="EC" id="2.6.1.16"/>
    </reaction>
</comment>
<dbReference type="InterPro" id="IPR017932">
    <property type="entry name" value="GATase_2_dom"/>
</dbReference>
<dbReference type="PANTHER" id="PTHR10937">
    <property type="entry name" value="GLUCOSAMINE--FRUCTOSE-6-PHOSPHATE AMINOTRANSFERASE, ISOMERIZING"/>
    <property type="match status" value="1"/>
</dbReference>
<feature type="domain" description="Glutamine amidotransferase type-2" evidence="11">
    <location>
        <begin position="2"/>
        <end position="217"/>
    </location>
</feature>
<organism evidence="13 14">
    <name type="scientific">Sphingomonas sanguinis</name>
    <dbReference type="NCBI Taxonomy" id="33051"/>
    <lineage>
        <taxon>Bacteria</taxon>
        <taxon>Pseudomonadati</taxon>
        <taxon>Pseudomonadota</taxon>
        <taxon>Alphaproteobacteria</taxon>
        <taxon>Sphingomonadales</taxon>
        <taxon>Sphingomonadaceae</taxon>
        <taxon>Sphingomonas</taxon>
    </lineage>
</organism>
<dbReference type="EC" id="2.6.1.16" evidence="3 10"/>
<name>A0A147HU99_9SPHN</name>
<dbReference type="InterPro" id="IPR005855">
    <property type="entry name" value="GFAT"/>
</dbReference>
<keyword evidence="9" id="KW-0315">Glutamine amidotransferase</keyword>
<dbReference type="NCBIfam" id="TIGR01135">
    <property type="entry name" value="glmS"/>
    <property type="match status" value="1"/>
</dbReference>
<keyword evidence="6 10" id="KW-0032">Aminotransferase</keyword>
<feature type="active site" description="For Fru-6P isomerization activity" evidence="10">
    <location>
        <position position="602"/>
    </location>
</feature>
<dbReference type="GO" id="GO:0005829">
    <property type="term" value="C:cytosol"/>
    <property type="evidence" value="ECO:0007669"/>
    <property type="project" value="TreeGrafter"/>
</dbReference>
<dbReference type="PATRIC" id="fig|33051.3.peg.94"/>
<dbReference type="PROSITE" id="PS51278">
    <property type="entry name" value="GATASE_TYPE_2"/>
    <property type="match status" value="1"/>
</dbReference>
<evidence type="ECO:0000313" key="13">
    <source>
        <dbReference type="EMBL" id="KTT68468.1"/>
    </source>
</evidence>
<gene>
    <name evidence="10" type="primary">glmS</name>
    <name evidence="13" type="ORF">NS319_13590</name>
</gene>
<comment type="subcellular location">
    <subcellularLocation>
        <location evidence="2 10">Cytoplasm</location>
    </subcellularLocation>
</comment>
<dbReference type="InterPro" id="IPR047084">
    <property type="entry name" value="GFAT_N"/>
</dbReference>
<dbReference type="Gene3D" id="3.40.50.10490">
    <property type="entry name" value="Glucose-6-phosphate isomerase like protein, domain 1"/>
    <property type="match status" value="2"/>
</dbReference>
<evidence type="ECO:0000256" key="3">
    <source>
        <dbReference type="ARBA" id="ARBA00012916"/>
    </source>
</evidence>
<evidence type="ECO:0000256" key="8">
    <source>
        <dbReference type="ARBA" id="ARBA00022737"/>
    </source>
</evidence>
<dbReference type="SUPFAM" id="SSF53697">
    <property type="entry name" value="SIS domain"/>
    <property type="match status" value="1"/>
</dbReference>
<dbReference type="GO" id="GO:0046349">
    <property type="term" value="P:amino sugar biosynthetic process"/>
    <property type="evidence" value="ECO:0007669"/>
    <property type="project" value="UniProtKB-ARBA"/>
</dbReference>
<dbReference type="AlphaFoldDB" id="A0A147HU99"/>
<evidence type="ECO:0000313" key="14">
    <source>
        <dbReference type="Proteomes" id="UP000072867"/>
    </source>
</evidence>
<evidence type="ECO:0000259" key="12">
    <source>
        <dbReference type="PROSITE" id="PS51464"/>
    </source>
</evidence>
<feature type="active site" description="Nucleophile; for GATase activity" evidence="10">
    <location>
        <position position="2"/>
    </location>
</feature>
<dbReference type="CDD" id="cd00714">
    <property type="entry name" value="GFAT"/>
    <property type="match status" value="1"/>
</dbReference>
<dbReference type="FunFam" id="3.60.20.10:FF:000006">
    <property type="entry name" value="Glutamine--fructose-6-phosphate aminotransferase [isomerizing]"/>
    <property type="match status" value="1"/>
</dbReference>
<dbReference type="HAMAP" id="MF_00164">
    <property type="entry name" value="GlmS"/>
    <property type="match status" value="1"/>
</dbReference>
<dbReference type="FunFam" id="3.40.50.10490:FF:000001">
    <property type="entry name" value="Glutamine--fructose-6-phosphate aminotransferase [isomerizing]"/>
    <property type="match status" value="1"/>
</dbReference>
<dbReference type="GO" id="GO:0006487">
    <property type="term" value="P:protein N-linked glycosylation"/>
    <property type="evidence" value="ECO:0007669"/>
    <property type="project" value="TreeGrafter"/>
</dbReference>
<proteinExistence type="inferred from homology"/>
<feature type="domain" description="SIS" evidence="12">
    <location>
        <begin position="282"/>
        <end position="422"/>
    </location>
</feature>
<dbReference type="InterPro" id="IPR035466">
    <property type="entry name" value="GlmS/AgaS_SIS"/>
</dbReference>
<evidence type="ECO:0000256" key="1">
    <source>
        <dbReference type="ARBA" id="ARBA00001031"/>
    </source>
</evidence>
<dbReference type="GO" id="GO:0097367">
    <property type="term" value="F:carbohydrate derivative binding"/>
    <property type="evidence" value="ECO:0007669"/>
    <property type="project" value="InterPro"/>
</dbReference>
<dbReference type="InterPro" id="IPR001347">
    <property type="entry name" value="SIS_dom"/>
</dbReference>
<dbReference type="STRING" id="33051.SB4_00900"/>
<evidence type="ECO:0000256" key="9">
    <source>
        <dbReference type="ARBA" id="ARBA00022962"/>
    </source>
</evidence>
<dbReference type="Gene3D" id="3.60.20.10">
    <property type="entry name" value="Glutamine Phosphoribosylpyrophosphate, subunit 1, domain 1"/>
    <property type="match status" value="1"/>
</dbReference>
<dbReference type="InterPro" id="IPR029055">
    <property type="entry name" value="Ntn_hydrolases_N"/>
</dbReference>
<keyword evidence="8" id="KW-0677">Repeat</keyword>
<reference evidence="13 14" key="1">
    <citation type="journal article" date="2016" name="Front. Microbiol.">
        <title>Genomic Resource of Rice Seed Associated Bacteria.</title>
        <authorList>
            <person name="Midha S."/>
            <person name="Bansal K."/>
            <person name="Sharma S."/>
            <person name="Kumar N."/>
            <person name="Patil P.P."/>
            <person name="Chaudhry V."/>
            <person name="Patil P.B."/>
        </authorList>
    </citation>
    <scope>NUCLEOTIDE SEQUENCE [LARGE SCALE GENOMIC DNA]</scope>
    <source>
        <strain evidence="13 14">NS319</strain>
    </source>
</reference>
<dbReference type="GO" id="GO:0004360">
    <property type="term" value="F:glutamine-fructose-6-phosphate transaminase (isomerizing) activity"/>
    <property type="evidence" value="ECO:0007669"/>
    <property type="project" value="UniProtKB-UniRule"/>
</dbReference>
<protein>
    <recommendedName>
        <fullName evidence="4 10">Glutamine--fructose-6-phosphate aminotransferase [isomerizing]</fullName>
        <ecNumber evidence="3 10">2.6.1.16</ecNumber>
    </recommendedName>
    <alternativeName>
        <fullName evidence="10">D-fructose-6-phosphate amidotransferase</fullName>
    </alternativeName>
    <alternativeName>
        <fullName evidence="10">GFAT</fullName>
    </alternativeName>
    <alternativeName>
        <fullName evidence="10">Glucosamine-6-phosphate synthase</fullName>
    </alternativeName>
    <alternativeName>
        <fullName evidence="10">Hexosephosphate aminotransferase</fullName>
    </alternativeName>
    <alternativeName>
        <fullName evidence="10">L-glutamine--D-fructose-6-phosphate amidotransferase</fullName>
    </alternativeName>
</protein>
<evidence type="ECO:0000256" key="6">
    <source>
        <dbReference type="ARBA" id="ARBA00022576"/>
    </source>
</evidence>
<dbReference type="PROSITE" id="PS51464">
    <property type="entry name" value="SIS"/>
    <property type="match status" value="2"/>
</dbReference>
<evidence type="ECO:0000256" key="4">
    <source>
        <dbReference type="ARBA" id="ARBA00016090"/>
    </source>
</evidence>
<comment type="caution">
    <text evidence="13">The sequence shown here is derived from an EMBL/GenBank/DDBJ whole genome shotgun (WGS) entry which is preliminary data.</text>
</comment>
<comment type="subunit">
    <text evidence="10">Homodimer.</text>
</comment>
<dbReference type="RefSeq" id="WP_058734082.1">
    <property type="nucleotide sequence ID" value="NZ_LDTD01000101.1"/>
</dbReference>
<evidence type="ECO:0000256" key="5">
    <source>
        <dbReference type="ARBA" id="ARBA00022490"/>
    </source>
</evidence>
<feature type="domain" description="SIS" evidence="12">
    <location>
        <begin position="455"/>
        <end position="597"/>
    </location>
</feature>
<evidence type="ECO:0000256" key="10">
    <source>
        <dbReference type="HAMAP-Rule" id="MF_00164"/>
    </source>
</evidence>
<comment type="function">
    <text evidence="10">Catalyzes the first step in hexosamine metabolism, converting fructose-6P into glucosamine-6P using glutamine as a nitrogen source.</text>
</comment>
<sequence length="607" mass="64857">MCGIVGILGGEDVAERLLDGLRRLEYRGYDSAGIATIDDGAIQRRRASGKLINLAKELAAHPLPGSIGIAHTRWATHGGPTTNNAHPHATDHVAVVHNGIIENFKALRDELIGRGRVFTSETDTEVVAHLVSEKVEQGLDPVAAVREVLPRLHGAFALAILFRDQPDLLIGARLGSPLVVGYGDDETYLGSDALALAPLTQRIAYLDEGDWVVCTREGAQVYDRDNNPVDRPITLSGVTGALIDKGNHRHFMQKEIYEQPIVVAQTLRSYLQRLEGKIALPIPEFDLSGIKRVTIVACGTSFYAGMVAKYWFEQFARVPVDLDVASEFRYRAPVMEPGGLMIVISQSGETADTLAALRHAKAEGQTIAAVVNVPTSSMAREADLLLPTHAGPEIGVASTKAFTCQLSVLAALAANLAKAKGRLSADEEKQIVRHLAEAPAAINGALAYDEAIEGMAGAVASARDVLYLGRGTDYPLALEGALKLKEISYIHAEGYAAGEMKHGPIALIDEHVPVIVIAPSGPLFEKTVSNMQEVQARGGKVILISDYDGIEAAGEGCIATITMPKVHPLIAPIVYAVPVQLLAYHVAVAKGTDVDQPRNLAKSVTVE</sequence>
<keyword evidence="5 10" id="KW-0963">Cytoplasm</keyword>
<dbReference type="SUPFAM" id="SSF56235">
    <property type="entry name" value="N-terminal nucleophile aminohydrolases (Ntn hydrolases)"/>
    <property type="match status" value="1"/>
</dbReference>
<feature type="initiator methionine" description="Removed" evidence="10">
    <location>
        <position position="1"/>
    </location>
</feature>
<dbReference type="GO" id="GO:0005975">
    <property type="term" value="P:carbohydrate metabolic process"/>
    <property type="evidence" value="ECO:0007669"/>
    <property type="project" value="UniProtKB-UniRule"/>
</dbReference>
<dbReference type="GO" id="GO:0006002">
    <property type="term" value="P:fructose 6-phosphate metabolic process"/>
    <property type="evidence" value="ECO:0007669"/>
    <property type="project" value="TreeGrafter"/>
</dbReference>
<dbReference type="InterPro" id="IPR035490">
    <property type="entry name" value="GlmS/FrlB_SIS"/>
</dbReference>
<dbReference type="InterPro" id="IPR046348">
    <property type="entry name" value="SIS_dom_sf"/>
</dbReference>
<evidence type="ECO:0000259" key="11">
    <source>
        <dbReference type="PROSITE" id="PS51278"/>
    </source>
</evidence>
<dbReference type="Pfam" id="PF01380">
    <property type="entry name" value="SIS"/>
    <property type="match status" value="2"/>
</dbReference>
<dbReference type="Proteomes" id="UP000072867">
    <property type="component" value="Unassembled WGS sequence"/>
</dbReference>
<dbReference type="EMBL" id="LDTD01000101">
    <property type="protein sequence ID" value="KTT68468.1"/>
    <property type="molecule type" value="Genomic_DNA"/>
</dbReference>
<dbReference type="Pfam" id="PF13522">
    <property type="entry name" value="GATase_6"/>
    <property type="match status" value="1"/>
</dbReference>
<dbReference type="FunFam" id="3.40.50.10490:FF:000002">
    <property type="entry name" value="Glutamine--fructose-6-phosphate aminotransferase [isomerizing]"/>
    <property type="match status" value="1"/>
</dbReference>
<dbReference type="GO" id="GO:0006047">
    <property type="term" value="P:UDP-N-acetylglucosamine metabolic process"/>
    <property type="evidence" value="ECO:0007669"/>
    <property type="project" value="TreeGrafter"/>
</dbReference>
<accession>A0A147HU99</accession>
<dbReference type="NCBIfam" id="NF001484">
    <property type="entry name" value="PRK00331.1"/>
    <property type="match status" value="1"/>
</dbReference>
<evidence type="ECO:0000256" key="7">
    <source>
        <dbReference type="ARBA" id="ARBA00022679"/>
    </source>
</evidence>